<feature type="region of interest" description="Disordered" evidence="1">
    <location>
        <begin position="42"/>
        <end position="68"/>
    </location>
</feature>
<accession>A0A9P8TRT9</accession>
<evidence type="ECO:0000256" key="1">
    <source>
        <dbReference type="SAM" id="MobiDB-lite"/>
    </source>
</evidence>
<keyword evidence="3" id="KW-1185">Reference proteome</keyword>
<evidence type="ECO:0000313" key="2">
    <source>
        <dbReference type="EMBL" id="KAH6604701.1"/>
    </source>
</evidence>
<protein>
    <submittedName>
        <fullName evidence="2">Uncharacterized protein</fullName>
    </submittedName>
</protein>
<reference evidence="2" key="1">
    <citation type="submission" date="2021-08" db="EMBL/GenBank/DDBJ databases">
        <title>Chromosome-Level Trichoderma cornu-damae using Hi-C Data.</title>
        <authorList>
            <person name="Kim C.S."/>
        </authorList>
    </citation>
    <scope>NUCLEOTIDE SEQUENCE</scope>
    <source>
        <strain evidence="2">KA19-0412C</strain>
    </source>
</reference>
<name>A0A9P8TRT9_9HYPO</name>
<comment type="caution">
    <text evidence="2">The sequence shown here is derived from an EMBL/GenBank/DDBJ whole genome shotgun (WGS) entry which is preliminary data.</text>
</comment>
<gene>
    <name evidence="2" type="ORF">Trco_006408</name>
</gene>
<proteinExistence type="predicted"/>
<dbReference type="AlphaFoldDB" id="A0A9P8TRT9"/>
<sequence>MEPRPIGQHEWHLTSMAEHSSPVQSSPVQSSQTLLACSTPPRFHGSTIFPHLRGTQRNKRPTGRVMDK</sequence>
<dbReference type="EMBL" id="JAIWOZ010000005">
    <property type="protein sequence ID" value="KAH6604701.1"/>
    <property type="molecule type" value="Genomic_DNA"/>
</dbReference>
<organism evidence="2 3">
    <name type="scientific">Trichoderma cornu-damae</name>
    <dbReference type="NCBI Taxonomy" id="654480"/>
    <lineage>
        <taxon>Eukaryota</taxon>
        <taxon>Fungi</taxon>
        <taxon>Dikarya</taxon>
        <taxon>Ascomycota</taxon>
        <taxon>Pezizomycotina</taxon>
        <taxon>Sordariomycetes</taxon>
        <taxon>Hypocreomycetidae</taxon>
        <taxon>Hypocreales</taxon>
        <taxon>Hypocreaceae</taxon>
        <taxon>Trichoderma</taxon>
    </lineage>
</organism>
<evidence type="ECO:0000313" key="3">
    <source>
        <dbReference type="Proteomes" id="UP000827724"/>
    </source>
</evidence>
<dbReference type="Proteomes" id="UP000827724">
    <property type="component" value="Unassembled WGS sequence"/>
</dbReference>